<evidence type="ECO:0000313" key="1">
    <source>
        <dbReference type="EMBL" id="OMF58534.1"/>
    </source>
</evidence>
<comment type="caution">
    <text evidence="1">The sequence shown here is derived from an EMBL/GenBank/DDBJ whole genome shotgun (WGS) entry which is preliminary data.</text>
</comment>
<dbReference type="Proteomes" id="UP000187172">
    <property type="component" value="Unassembled WGS sequence"/>
</dbReference>
<keyword evidence="2" id="KW-1185">Reference proteome</keyword>
<proteinExistence type="predicted"/>
<reference evidence="1 2" key="1">
    <citation type="submission" date="2016-11" db="EMBL/GenBank/DDBJ databases">
        <title>Paenibacillus species isolates.</title>
        <authorList>
            <person name="Beno S.M."/>
        </authorList>
    </citation>
    <scope>NUCLEOTIDE SEQUENCE [LARGE SCALE GENOMIC DNA]</scope>
    <source>
        <strain evidence="1 2">FSL R5-0378</strain>
    </source>
</reference>
<evidence type="ECO:0000313" key="2">
    <source>
        <dbReference type="Proteomes" id="UP000187172"/>
    </source>
</evidence>
<dbReference type="STRING" id="297318.BK138_08460"/>
<name>A0A1R1F353_9BACL</name>
<dbReference type="RefSeq" id="WP_076168289.1">
    <property type="nucleotide sequence ID" value="NZ_MRTP01000001.1"/>
</dbReference>
<dbReference type="GO" id="GO:0003677">
    <property type="term" value="F:DNA binding"/>
    <property type="evidence" value="ECO:0007669"/>
    <property type="project" value="InterPro"/>
</dbReference>
<sequence>MFGLGKRRSPYGEFLDEHRIKQEDIVKVTGLNRDTVSDVCSDPDYKPRKSTITLLLMAVRELTGKKVSKQDFWT</sequence>
<accession>A0A1R1F353</accession>
<dbReference type="SUPFAM" id="SSF47413">
    <property type="entry name" value="lambda repressor-like DNA-binding domains"/>
    <property type="match status" value="1"/>
</dbReference>
<dbReference type="AlphaFoldDB" id="A0A1R1F353"/>
<protein>
    <recommendedName>
        <fullName evidence="3">Transcriptional regulator</fullName>
    </recommendedName>
</protein>
<organism evidence="1 2">
    <name type="scientific">Paenibacillus rhizosphaerae</name>
    <dbReference type="NCBI Taxonomy" id="297318"/>
    <lineage>
        <taxon>Bacteria</taxon>
        <taxon>Bacillati</taxon>
        <taxon>Bacillota</taxon>
        <taxon>Bacilli</taxon>
        <taxon>Bacillales</taxon>
        <taxon>Paenibacillaceae</taxon>
        <taxon>Paenibacillus</taxon>
    </lineage>
</organism>
<dbReference type="EMBL" id="MRTP01000001">
    <property type="protein sequence ID" value="OMF58534.1"/>
    <property type="molecule type" value="Genomic_DNA"/>
</dbReference>
<dbReference type="InterPro" id="IPR010982">
    <property type="entry name" value="Lambda_DNA-bd_dom_sf"/>
</dbReference>
<evidence type="ECO:0008006" key="3">
    <source>
        <dbReference type="Google" id="ProtNLM"/>
    </source>
</evidence>
<gene>
    <name evidence="1" type="ORF">BK138_08460</name>
</gene>